<evidence type="ECO:0000259" key="2">
    <source>
        <dbReference type="Pfam" id="PF13827"/>
    </source>
</evidence>
<organism evidence="4 5">
    <name type="scientific">Nocardia seriolae</name>
    <dbReference type="NCBI Taxonomy" id="37332"/>
    <lineage>
        <taxon>Bacteria</taxon>
        <taxon>Bacillati</taxon>
        <taxon>Actinomycetota</taxon>
        <taxon>Actinomycetes</taxon>
        <taxon>Mycobacteriales</taxon>
        <taxon>Nocardiaceae</taxon>
        <taxon>Nocardia</taxon>
    </lineage>
</organism>
<gene>
    <name evidence="3" type="ORF">NS506_06177</name>
    <name evidence="4" type="ORF">NSK11_contig00022-0023</name>
</gene>
<sequence>MKKIVSGAAVMVAAAGSLLAGTAAPANAYQDYNYGAIALSLSTGRIGYSYDYSDAASARNAAISSCTYNDCKIVARFANGCGAVAYSARQGYYTFGAASSRVTAKNQALADNAADATIIHWNCTTGYQL</sequence>
<dbReference type="EMBL" id="BBYQ01000022">
    <property type="protein sequence ID" value="GAP27679.1"/>
    <property type="molecule type" value="Genomic_DNA"/>
</dbReference>
<feature type="chain" id="PRO_5044722386" description="DUF4189 domain-containing protein" evidence="1">
    <location>
        <begin position="29"/>
        <end position="129"/>
    </location>
</feature>
<accession>A0ABC9YQJ2</accession>
<feature type="domain" description="DUF4189" evidence="2">
    <location>
        <begin position="34"/>
        <end position="123"/>
    </location>
</feature>
<dbReference type="Pfam" id="PF13827">
    <property type="entry name" value="DUF4189"/>
    <property type="match status" value="1"/>
</dbReference>
<evidence type="ECO:0000256" key="1">
    <source>
        <dbReference type="SAM" id="SignalP"/>
    </source>
</evidence>
<keyword evidence="5" id="KW-1185">Reference proteome</keyword>
<dbReference type="KEGG" id="nsr:NS506_06177"/>
<feature type="signal peptide" evidence="1">
    <location>
        <begin position="1"/>
        <end position="28"/>
    </location>
</feature>
<evidence type="ECO:0000313" key="3">
    <source>
        <dbReference type="EMBL" id="APB00213.1"/>
    </source>
</evidence>
<keyword evidence="1" id="KW-0732">Signal</keyword>
<dbReference type="Proteomes" id="UP000037179">
    <property type="component" value="Unassembled WGS sequence"/>
</dbReference>
<reference evidence="4 5" key="2">
    <citation type="journal article" date="2016" name="Genome Announc.">
        <title>Draft Genome Sequence of Erythromycin- and Oxytetracycline-Sensitive Nocardia seriolae Strain U-1 (NBRC 110359).</title>
        <authorList>
            <person name="Imajoh M."/>
            <person name="Sukeda M."/>
            <person name="Shimizu M."/>
            <person name="Yamane J."/>
            <person name="Ohnishi K."/>
            <person name="Oshima S."/>
        </authorList>
    </citation>
    <scope>NUCLEOTIDE SEQUENCE [LARGE SCALE GENOMIC DNA]</scope>
    <source>
        <strain evidence="4 5">U-1</strain>
    </source>
</reference>
<proteinExistence type="predicted"/>
<dbReference type="RefSeq" id="WP_052086139.1">
    <property type="nucleotide sequence ID" value="NZ_BAWD02000018.1"/>
</dbReference>
<name>A0ABC9YQJ2_9NOCA</name>
<dbReference type="Proteomes" id="UP000180166">
    <property type="component" value="Chromosome"/>
</dbReference>
<dbReference type="EMBL" id="CP017839">
    <property type="protein sequence ID" value="APB00213.1"/>
    <property type="molecule type" value="Genomic_DNA"/>
</dbReference>
<evidence type="ECO:0000313" key="6">
    <source>
        <dbReference type="Proteomes" id="UP000180166"/>
    </source>
</evidence>
<reference evidence="5" key="1">
    <citation type="submission" date="2015-07" db="EMBL/GenBank/DDBJ databases">
        <title>Nocardia seriolae U-1 whole genome shotgun sequence.</title>
        <authorList>
            <person name="Imajoh M."/>
            <person name="Fukumoto Y."/>
            <person name="Sukeda M."/>
            <person name="Yamane J."/>
            <person name="Yamasaki K."/>
            <person name="Shimizu M."/>
            <person name="Ohnishi K."/>
            <person name="Oshima S."/>
        </authorList>
    </citation>
    <scope>NUCLEOTIDE SEQUENCE [LARGE SCALE GENOMIC DNA]</scope>
    <source>
        <strain evidence="5">U-1</strain>
    </source>
</reference>
<evidence type="ECO:0000313" key="4">
    <source>
        <dbReference type="EMBL" id="GAP27679.1"/>
    </source>
</evidence>
<dbReference type="InterPro" id="IPR025240">
    <property type="entry name" value="DUF4189"/>
</dbReference>
<reference evidence="3 6" key="3">
    <citation type="submission" date="2016-10" db="EMBL/GenBank/DDBJ databases">
        <title>Genome sequence of Nocardia seriolae strain EM150506, isolated from Anguila japonica.</title>
        <authorList>
            <person name="Han H.-J."/>
        </authorList>
    </citation>
    <scope>NUCLEOTIDE SEQUENCE [LARGE SCALE GENOMIC DNA]</scope>
    <source>
        <strain evidence="3 6">EM150506</strain>
    </source>
</reference>
<dbReference type="AlphaFoldDB" id="A0ABC9YQJ2"/>
<evidence type="ECO:0000313" key="5">
    <source>
        <dbReference type="Proteomes" id="UP000037179"/>
    </source>
</evidence>
<protein>
    <recommendedName>
        <fullName evidence="2">DUF4189 domain-containing protein</fullName>
    </recommendedName>
</protein>